<dbReference type="EMBL" id="MT141203">
    <property type="protein sequence ID" value="QJA56153.1"/>
    <property type="molecule type" value="Genomic_DNA"/>
</dbReference>
<protein>
    <recommendedName>
        <fullName evidence="2">Portal protein</fullName>
    </recommendedName>
</protein>
<evidence type="ECO:0000313" key="1">
    <source>
        <dbReference type="EMBL" id="QJA56153.1"/>
    </source>
</evidence>
<reference evidence="1" key="1">
    <citation type="submission" date="2020-03" db="EMBL/GenBank/DDBJ databases">
        <title>The deep terrestrial virosphere.</title>
        <authorList>
            <person name="Holmfeldt K."/>
            <person name="Nilsson E."/>
            <person name="Simone D."/>
            <person name="Lopez-Fernandez M."/>
            <person name="Wu X."/>
            <person name="de Brujin I."/>
            <person name="Lundin D."/>
            <person name="Andersson A."/>
            <person name="Bertilsson S."/>
            <person name="Dopson M."/>
        </authorList>
    </citation>
    <scope>NUCLEOTIDE SEQUENCE</scope>
    <source>
        <strain evidence="1">MM415B01911</strain>
    </source>
</reference>
<gene>
    <name evidence="1" type="ORF">MM415B01911_0002</name>
</gene>
<accession>A0A6M3IFJ1</accession>
<name>A0A6M3IFJ1_9ZZZZ</name>
<sequence length="635" mass="71935">MTDGDERRDYVRKRLRDLNQPIVPKIDEKELKERSQAADRYAGEDESHFVDYLYDCVGHSVKSHQKIRQAQKECWAVYNEEEPSNYAQKEDWQSRVVLPRPLGSVQSAMSEIRKAFTPEFLSIENPLNEADGKFWEKLMLSQFNKDRSNFPGAFSDACGMAFAIGQSMEMIPVWRPGRGLDFILVEPWKIHRDPDAFSRKPQSGMYWIHQEFVDLYALFEGQKKGLYQNISSVEGMVSEANSENPEGSQSEIARRKEMVLHRSKYRNSVLVSEFWGIVLDKQGRMLLPSGRYTVAGTRVIRTPSVVKYLNLRWPGTSFSPIPNFLRFDGRGLLHGIRSLWYFMCSLMSLHADDLNWLVNPMVEVSQEDLVDKSDIDIIPAKVWLTKSTPHGNQVVRNIEHKSKTNDVLAELGFADQNYQRGAMVNDSVQGLPGYRKDMTLGETQQNLEQSRGVFGLIGSNLEDGALYAVKSAAETIMQNVGLNDLAEIFTEEEIRASCLKNGTFQIPPLTGQFSISGLSSMVKDLEVMKNIREVVIPMMTQVEGSRAYIKMSKLFRSIEIRTNLKDEGIFVDQETGKQLDAKMMGMAEVSEEQKVDLAERDAQTKERAIAVQEKNSQIQEAEAIMNASAGTGESG</sequence>
<dbReference type="AlphaFoldDB" id="A0A6M3IFJ1"/>
<evidence type="ECO:0008006" key="2">
    <source>
        <dbReference type="Google" id="ProtNLM"/>
    </source>
</evidence>
<organism evidence="1">
    <name type="scientific">viral metagenome</name>
    <dbReference type="NCBI Taxonomy" id="1070528"/>
    <lineage>
        <taxon>unclassified sequences</taxon>
        <taxon>metagenomes</taxon>
        <taxon>organismal metagenomes</taxon>
    </lineage>
</organism>
<proteinExistence type="predicted"/>